<feature type="region of interest" description="Disordered" evidence="1">
    <location>
        <begin position="1"/>
        <end position="40"/>
    </location>
</feature>
<evidence type="ECO:0000256" key="1">
    <source>
        <dbReference type="SAM" id="MobiDB-lite"/>
    </source>
</evidence>
<accession>A0A4Y1S210</accession>
<name>A0A4Y1S210_PRUDU</name>
<sequence>MASSFPNMEHSHPEMGITALDHSPEKTQSPPNPNHFIPRRGRNSESYQVKVFEVAKRKNTIAVLETGAGKTMIAQFKVIKDSTTLEVGNYYGAKGVDEWSRSCWKWKFKHMIIIQVMLISFSSTYDDTGDDTANSLGCLEECILELRNVLLIDL</sequence>
<dbReference type="AlphaFoldDB" id="A0A4Y1S210"/>
<organism evidence="2">
    <name type="scientific">Prunus dulcis</name>
    <name type="common">Almond</name>
    <name type="synonym">Amygdalus dulcis</name>
    <dbReference type="NCBI Taxonomy" id="3755"/>
    <lineage>
        <taxon>Eukaryota</taxon>
        <taxon>Viridiplantae</taxon>
        <taxon>Streptophyta</taxon>
        <taxon>Embryophyta</taxon>
        <taxon>Tracheophyta</taxon>
        <taxon>Spermatophyta</taxon>
        <taxon>Magnoliopsida</taxon>
        <taxon>eudicotyledons</taxon>
        <taxon>Gunneridae</taxon>
        <taxon>Pentapetalae</taxon>
        <taxon>rosids</taxon>
        <taxon>fabids</taxon>
        <taxon>Rosales</taxon>
        <taxon>Rosaceae</taxon>
        <taxon>Amygdaloideae</taxon>
        <taxon>Amygdaleae</taxon>
        <taxon>Prunus</taxon>
    </lineage>
</organism>
<reference evidence="2" key="1">
    <citation type="journal article" date="2019" name="Science">
        <title>Mutation of a bHLH transcription factor allowed almond domestication.</title>
        <authorList>
            <person name="Sanchez-Perez R."/>
            <person name="Pavan S."/>
            <person name="Mazzeo R."/>
            <person name="Moldovan C."/>
            <person name="Aiese Cigliano R."/>
            <person name="Del Cueto J."/>
            <person name="Ricciardi F."/>
            <person name="Lotti C."/>
            <person name="Ricciardi L."/>
            <person name="Dicenta F."/>
            <person name="Lopez-Marques R.L."/>
            <person name="Lindberg Moller B."/>
        </authorList>
    </citation>
    <scope>NUCLEOTIDE SEQUENCE</scope>
</reference>
<gene>
    <name evidence="2" type="ORF">Prudu_022716</name>
</gene>
<evidence type="ECO:0000313" key="2">
    <source>
        <dbReference type="EMBL" id="BBH10043.1"/>
    </source>
</evidence>
<proteinExistence type="predicted"/>
<dbReference type="Gene3D" id="3.40.50.300">
    <property type="entry name" value="P-loop containing nucleotide triphosphate hydrolases"/>
    <property type="match status" value="1"/>
</dbReference>
<protein>
    <submittedName>
        <fullName evidence="2">Uncharacterized protein</fullName>
    </submittedName>
</protein>
<dbReference type="EMBL" id="AP019304">
    <property type="protein sequence ID" value="BBH10043.1"/>
    <property type="molecule type" value="Genomic_DNA"/>
</dbReference>
<dbReference type="InterPro" id="IPR027417">
    <property type="entry name" value="P-loop_NTPase"/>
</dbReference>